<dbReference type="InterPro" id="IPR007118">
    <property type="entry name" value="Expan_Lol_pI"/>
</dbReference>
<dbReference type="PANTHER" id="PTHR31867">
    <property type="entry name" value="EXPANSIN-A15"/>
    <property type="match status" value="1"/>
</dbReference>
<keyword evidence="3 6" id="KW-0964">Secreted</keyword>
<dbReference type="CDD" id="cd22274">
    <property type="entry name" value="DPBB_EXPA_N"/>
    <property type="match status" value="1"/>
</dbReference>
<protein>
    <recommendedName>
        <fullName evidence="6">Expansin</fullName>
    </recommendedName>
</protein>
<evidence type="ECO:0000256" key="6">
    <source>
        <dbReference type="RuleBase" id="RU365023"/>
    </source>
</evidence>
<evidence type="ECO:0000313" key="10">
    <source>
        <dbReference type="Proteomes" id="UP000077202"/>
    </source>
</evidence>
<evidence type="ECO:0000256" key="1">
    <source>
        <dbReference type="ARBA" id="ARBA00005392"/>
    </source>
</evidence>
<dbReference type="PROSITE" id="PS50842">
    <property type="entry name" value="EXPANSIN_EG45"/>
    <property type="match status" value="1"/>
</dbReference>
<dbReference type="Pfam" id="PF01357">
    <property type="entry name" value="Expansin_C"/>
    <property type="match status" value="1"/>
</dbReference>
<keyword evidence="10" id="KW-1185">Reference proteome</keyword>
<evidence type="ECO:0000256" key="3">
    <source>
        <dbReference type="ARBA" id="ARBA00022525"/>
    </source>
</evidence>
<sequence>MARMCTSKEWAIILCTLSMCVVGSLAGVPGVPSGWKAAHATFYGGSNAQGTMGGACGYGNLYNTGYGLETAALSSTLFNNGKTCGACYEMFCNYRQQSRWCYKAQPHIKVTATNLCPANWNRPTNRGGWCNPPRVHFDLPQPMFIKMARYVGGIVPVAYRRVPCVKKGGVKFTMNGNPWFNLILISNVAGPGDIKAVAVKGSKQKSWTSARQNWGQKWEVKQKLQGQALSFRLTSGSGKVLVLYNAVPRTWRFGSTYMARSNWKGL</sequence>
<dbReference type="PROSITE" id="PS50843">
    <property type="entry name" value="EXPANSIN_CBD"/>
    <property type="match status" value="1"/>
</dbReference>
<keyword evidence="2 6" id="KW-0134">Cell wall</keyword>
<dbReference type="PRINTS" id="PR01225">
    <property type="entry name" value="EXPANSNFAMLY"/>
</dbReference>
<comment type="function">
    <text evidence="6">Causes loosening and extension of plant cell walls by disrupting non-covalent bonding between cellulose microfibrils and matrix glucans. No enzymatic activity has been found.</text>
</comment>
<dbReference type="InterPro" id="IPR007112">
    <property type="entry name" value="Expansin/allergen_DPBB_dom"/>
</dbReference>
<dbReference type="SMART" id="SM00837">
    <property type="entry name" value="DPBB_1"/>
    <property type="match status" value="1"/>
</dbReference>
<name>A0A176WQB7_MARPO</name>
<dbReference type="EMBL" id="LVLJ01000325">
    <property type="protein sequence ID" value="OAE34733.1"/>
    <property type="molecule type" value="Genomic_DNA"/>
</dbReference>
<dbReference type="SUPFAM" id="SSF50685">
    <property type="entry name" value="Barwin-like endoglucanases"/>
    <property type="match status" value="1"/>
</dbReference>
<evidence type="ECO:0000313" key="9">
    <source>
        <dbReference type="EMBL" id="OAE34733.1"/>
    </source>
</evidence>
<evidence type="ECO:0000256" key="4">
    <source>
        <dbReference type="ARBA" id="ARBA00022729"/>
    </source>
</evidence>
<comment type="subcellular location">
    <subcellularLocation>
        <location evidence="6">Secreted</location>
        <location evidence="6">Cell wall</location>
    </subcellularLocation>
    <subcellularLocation>
        <location evidence="6">Membrane</location>
        <topology evidence="6">Peripheral membrane protein</topology>
    </subcellularLocation>
</comment>
<keyword evidence="6" id="KW-0961">Cell wall biogenesis/degradation</keyword>
<accession>A0A176WQB7</accession>
<dbReference type="InterPro" id="IPR036908">
    <property type="entry name" value="RlpA-like_sf"/>
</dbReference>
<dbReference type="InterPro" id="IPR007117">
    <property type="entry name" value="Expansin_CBD"/>
</dbReference>
<feature type="domain" description="Expansin-like EG45" evidence="7">
    <location>
        <begin position="53"/>
        <end position="169"/>
    </location>
</feature>
<dbReference type="GO" id="GO:0016020">
    <property type="term" value="C:membrane"/>
    <property type="evidence" value="ECO:0007669"/>
    <property type="project" value="UniProtKB-SubCell"/>
</dbReference>
<dbReference type="InterPro" id="IPR002963">
    <property type="entry name" value="Expansin"/>
</dbReference>
<gene>
    <name evidence="9" type="ORF">AXG93_700s1150</name>
</gene>
<dbReference type="SUPFAM" id="SSF49590">
    <property type="entry name" value="PHL pollen allergen"/>
    <property type="match status" value="1"/>
</dbReference>
<evidence type="ECO:0000256" key="5">
    <source>
        <dbReference type="ARBA" id="ARBA00023136"/>
    </source>
</evidence>
<dbReference type="Gene3D" id="2.40.40.10">
    <property type="entry name" value="RlpA-like domain"/>
    <property type="match status" value="1"/>
</dbReference>
<dbReference type="GO" id="GO:0005576">
    <property type="term" value="C:extracellular region"/>
    <property type="evidence" value="ECO:0007669"/>
    <property type="project" value="InterPro"/>
</dbReference>
<dbReference type="AlphaFoldDB" id="A0A176WQB7"/>
<dbReference type="Proteomes" id="UP000077202">
    <property type="component" value="Unassembled WGS sequence"/>
</dbReference>
<keyword evidence="4 6" id="KW-0732">Signal</keyword>
<feature type="chain" id="PRO_5015216021" description="Expansin" evidence="6">
    <location>
        <begin position="27"/>
        <end position="266"/>
    </location>
</feature>
<comment type="similarity">
    <text evidence="1 6">Belongs to the expansin family. Expansin A subfamily.</text>
</comment>
<evidence type="ECO:0000256" key="2">
    <source>
        <dbReference type="ARBA" id="ARBA00022512"/>
    </source>
</evidence>
<keyword evidence="5" id="KW-0472">Membrane</keyword>
<reference evidence="9" key="1">
    <citation type="submission" date="2016-03" db="EMBL/GenBank/DDBJ databases">
        <title>Mechanisms controlling the formation of the plant cell surface in tip-growing cells are functionally conserved among land plants.</title>
        <authorList>
            <person name="Honkanen S."/>
            <person name="Jones V.A."/>
            <person name="Morieri G."/>
            <person name="Champion C."/>
            <person name="Hetherington A.J."/>
            <person name="Kelly S."/>
            <person name="Saint-Marcoux D."/>
            <person name="Proust H."/>
            <person name="Prescott H."/>
            <person name="Dolan L."/>
        </authorList>
    </citation>
    <scope>NUCLEOTIDE SEQUENCE [LARGE SCALE GENOMIC DNA]</scope>
    <source>
        <tissue evidence="9">Whole gametophyte</tissue>
    </source>
</reference>
<dbReference type="GO" id="GO:0009664">
    <property type="term" value="P:plant-type cell wall organization"/>
    <property type="evidence" value="ECO:0007669"/>
    <property type="project" value="InterPro"/>
</dbReference>
<dbReference type="PRINTS" id="PR01226">
    <property type="entry name" value="EXPANSIN"/>
</dbReference>
<dbReference type="InterPro" id="IPR036749">
    <property type="entry name" value="Expansin_CBD_sf"/>
</dbReference>
<organism evidence="9 10">
    <name type="scientific">Marchantia polymorpha subsp. ruderalis</name>
    <dbReference type="NCBI Taxonomy" id="1480154"/>
    <lineage>
        <taxon>Eukaryota</taxon>
        <taxon>Viridiplantae</taxon>
        <taxon>Streptophyta</taxon>
        <taxon>Embryophyta</taxon>
        <taxon>Marchantiophyta</taxon>
        <taxon>Marchantiopsida</taxon>
        <taxon>Marchantiidae</taxon>
        <taxon>Marchantiales</taxon>
        <taxon>Marchantiaceae</taxon>
        <taxon>Marchantia</taxon>
    </lineage>
</organism>
<comment type="caution">
    <text evidence="9">The sequence shown here is derived from an EMBL/GenBank/DDBJ whole genome shotgun (WGS) entry which is preliminary data.</text>
</comment>
<feature type="signal peptide" evidence="6">
    <location>
        <begin position="1"/>
        <end position="26"/>
    </location>
</feature>
<evidence type="ECO:0000259" key="8">
    <source>
        <dbReference type="PROSITE" id="PS50843"/>
    </source>
</evidence>
<proteinExistence type="inferred from homology"/>
<dbReference type="Pfam" id="PF03330">
    <property type="entry name" value="DPBB_1"/>
    <property type="match status" value="1"/>
</dbReference>
<dbReference type="InterPro" id="IPR009009">
    <property type="entry name" value="RlpA-like_DPBB"/>
</dbReference>
<evidence type="ECO:0000259" key="7">
    <source>
        <dbReference type="PROSITE" id="PS50842"/>
    </source>
</evidence>
<feature type="domain" description="Expansin-like CBD" evidence="8">
    <location>
        <begin position="179"/>
        <end position="259"/>
    </location>
</feature>
<dbReference type="Gene3D" id="2.60.40.760">
    <property type="entry name" value="Expansin, cellulose-binding-like domain"/>
    <property type="match status" value="1"/>
</dbReference>